<gene>
    <name evidence="1" type="ORF">DSM106972_015120</name>
</gene>
<organism evidence="1 2">
    <name type="scientific">Dulcicalothrix desertica PCC 7102</name>
    <dbReference type="NCBI Taxonomy" id="232991"/>
    <lineage>
        <taxon>Bacteria</taxon>
        <taxon>Bacillati</taxon>
        <taxon>Cyanobacteriota</taxon>
        <taxon>Cyanophyceae</taxon>
        <taxon>Nostocales</taxon>
        <taxon>Calotrichaceae</taxon>
        <taxon>Dulcicalothrix</taxon>
    </lineage>
</organism>
<protein>
    <recommendedName>
        <fullName evidence="3">Peptidase C-terminal archaeal/bacterial domain-containing protein</fullName>
    </recommendedName>
</protein>
<reference evidence="1" key="1">
    <citation type="submission" date="2018-12" db="EMBL/GenBank/DDBJ databases">
        <authorList>
            <person name="Will S."/>
            <person name="Neumann-Schaal M."/>
            <person name="Henke P."/>
        </authorList>
    </citation>
    <scope>NUCLEOTIDE SEQUENCE</scope>
    <source>
        <strain evidence="1">PCC 7102</strain>
    </source>
</reference>
<evidence type="ECO:0008006" key="3">
    <source>
        <dbReference type="Google" id="ProtNLM"/>
    </source>
</evidence>
<name>A0A3S1CQ72_9CYAN</name>
<dbReference type="Proteomes" id="UP000271624">
    <property type="component" value="Unassembled WGS sequence"/>
</dbReference>
<reference evidence="1" key="2">
    <citation type="journal article" date="2019" name="Genome Biol. Evol.">
        <title>Day and night: Metabolic profiles and evolutionary relationships of six axenic non-marine cyanobacteria.</title>
        <authorList>
            <person name="Will S.E."/>
            <person name="Henke P."/>
            <person name="Boedeker C."/>
            <person name="Huang S."/>
            <person name="Brinkmann H."/>
            <person name="Rohde M."/>
            <person name="Jarek M."/>
            <person name="Friedl T."/>
            <person name="Seufert S."/>
            <person name="Schumacher M."/>
            <person name="Overmann J."/>
            <person name="Neumann-Schaal M."/>
            <person name="Petersen J."/>
        </authorList>
    </citation>
    <scope>NUCLEOTIDE SEQUENCE [LARGE SCALE GENOMIC DNA]</scope>
    <source>
        <strain evidence="1">PCC 7102</strain>
    </source>
</reference>
<sequence length="148" mass="16231">MNFVIRIVIASTVILINQINVPISLATTLRRAYNPITLPIGREIKDKLTKSDFPTGSGGFARDFIINLREGDQIVIDLKSDSFDTIVTLIGAKGVIIGENDDAAEGTTNSMLFERITKAGNYIIRVRSFGSEASEGAFTLKLTRLRPE</sequence>
<proteinExistence type="predicted"/>
<comment type="caution">
    <text evidence="1">The sequence shown here is derived from an EMBL/GenBank/DDBJ whole genome shotgun (WGS) entry which is preliminary data.</text>
</comment>
<accession>A0A3S1CQ72</accession>
<dbReference type="EMBL" id="RSCL01000003">
    <property type="protein sequence ID" value="RUT08344.1"/>
    <property type="molecule type" value="Genomic_DNA"/>
</dbReference>
<dbReference type="RefSeq" id="WP_127080160.1">
    <property type="nucleotide sequence ID" value="NZ_RSCL01000003.1"/>
</dbReference>
<dbReference type="Gene3D" id="2.60.120.380">
    <property type="match status" value="1"/>
</dbReference>
<evidence type="ECO:0000313" key="1">
    <source>
        <dbReference type="EMBL" id="RUT08344.1"/>
    </source>
</evidence>
<dbReference type="AlphaFoldDB" id="A0A3S1CQ72"/>
<evidence type="ECO:0000313" key="2">
    <source>
        <dbReference type="Proteomes" id="UP000271624"/>
    </source>
</evidence>
<keyword evidence="2" id="KW-1185">Reference proteome</keyword>
<dbReference type="OrthoDB" id="512410at2"/>